<dbReference type="InterPro" id="IPR004114">
    <property type="entry name" value="THUMP_dom"/>
</dbReference>
<dbReference type="EMBL" id="JAVDWA010000004">
    <property type="protein sequence ID" value="MDR7073797.1"/>
    <property type="molecule type" value="Genomic_DNA"/>
</dbReference>
<dbReference type="SUPFAM" id="SSF52402">
    <property type="entry name" value="Adenine nucleotide alpha hydrolases-like"/>
    <property type="match status" value="1"/>
</dbReference>
<comment type="caution">
    <text evidence="12">The sequence shown here is derived from an EMBL/GenBank/DDBJ whole genome shotgun (WGS) entry which is preliminary data.</text>
</comment>
<dbReference type="InterPro" id="IPR054173">
    <property type="entry name" value="ThiI_fer"/>
</dbReference>
<feature type="domain" description="THUMP" evidence="11">
    <location>
        <begin position="60"/>
        <end position="167"/>
    </location>
</feature>
<evidence type="ECO:0000259" key="11">
    <source>
        <dbReference type="PROSITE" id="PS51165"/>
    </source>
</evidence>
<dbReference type="Pfam" id="PF22025">
    <property type="entry name" value="ThiI_fer"/>
    <property type="match status" value="1"/>
</dbReference>
<dbReference type="InterPro" id="IPR020536">
    <property type="entry name" value="ThiI_AANH"/>
</dbReference>
<dbReference type="InterPro" id="IPR014729">
    <property type="entry name" value="Rossmann-like_a/b/a_fold"/>
</dbReference>
<accession>A0ABU1U2Y9</accession>
<dbReference type="SMART" id="SM00981">
    <property type="entry name" value="THUMP"/>
    <property type="match status" value="1"/>
</dbReference>
<keyword evidence="6 9" id="KW-0067">ATP-binding</keyword>
<evidence type="ECO:0000313" key="12">
    <source>
        <dbReference type="EMBL" id="MDR7073797.1"/>
    </source>
</evidence>
<dbReference type="SUPFAM" id="SSF143437">
    <property type="entry name" value="THUMP domain-like"/>
    <property type="match status" value="1"/>
</dbReference>
<dbReference type="InterPro" id="IPR049961">
    <property type="entry name" value="ThiI_N"/>
</dbReference>
<dbReference type="InterPro" id="IPR049962">
    <property type="entry name" value="THUMP_ThiI"/>
</dbReference>
<evidence type="ECO:0000256" key="4">
    <source>
        <dbReference type="ARBA" id="ARBA00022679"/>
    </source>
</evidence>
<feature type="binding site" evidence="9">
    <location>
        <begin position="210"/>
        <end position="211"/>
    </location>
    <ligand>
        <name>ATP</name>
        <dbReference type="ChEBI" id="CHEBI:30616"/>
    </ligand>
</feature>
<feature type="coiled-coil region" evidence="10">
    <location>
        <begin position="365"/>
        <end position="392"/>
    </location>
</feature>
<reference evidence="12 13" key="1">
    <citation type="submission" date="2023-07" db="EMBL/GenBank/DDBJ databases">
        <title>Sorghum-associated microbial communities from plants grown in Nebraska, USA.</title>
        <authorList>
            <person name="Schachtman D."/>
        </authorList>
    </citation>
    <scope>NUCLEOTIDE SEQUENCE [LARGE SCALE GENOMIC DNA]</scope>
    <source>
        <strain evidence="12 13">BE211</strain>
    </source>
</reference>
<dbReference type="PANTHER" id="PTHR43209:SF1">
    <property type="entry name" value="TRNA SULFURTRANSFERASE"/>
    <property type="match status" value="1"/>
</dbReference>
<evidence type="ECO:0000256" key="3">
    <source>
        <dbReference type="ARBA" id="ARBA00022555"/>
    </source>
</evidence>
<keyword evidence="3 9" id="KW-0820">tRNA-binding</keyword>
<organism evidence="12 13">
    <name type="scientific">Fictibacillus barbaricus</name>
    <dbReference type="NCBI Taxonomy" id="182136"/>
    <lineage>
        <taxon>Bacteria</taxon>
        <taxon>Bacillati</taxon>
        <taxon>Bacillota</taxon>
        <taxon>Bacilli</taxon>
        <taxon>Bacillales</taxon>
        <taxon>Fictibacillaceae</taxon>
        <taxon>Fictibacillus</taxon>
    </lineage>
</organism>
<proteinExistence type="inferred from homology"/>
<comment type="pathway">
    <text evidence="9">Cofactor biosynthesis; thiamine diphosphate biosynthesis.</text>
</comment>
<dbReference type="Gene3D" id="3.30.2130.30">
    <property type="match status" value="1"/>
</dbReference>
<feature type="binding site" evidence="9">
    <location>
        <begin position="185"/>
        <end position="186"/>
    </location>
    <ligand>
        <name>ATP</name>
        <dbReference type="ChEBI" id="CHEBI:30616"/>
    </ligand>
</feature>
<dbReference type="HAMAP" id="MF_00021">
    <property type="entry name" value="ThiI"/>
    <property type="match status" value="1"/>
</dbReference>
<evidence type="ECO:0000256" key="10">
    <source>
        <dbReference type="SAM" id="Coils"/>
    </source>
</evidence>
<dbReference type="Gene3D" id="3.40.50.620">
    <property type="entry name" value="HUPs"/>
    <property type="match status" value="1"/>
</dbReference>
<dbReference type="NCBIfam" id="TIGR00342">
    <property type="entry name" value="tRNA uracil 4-sulfurtransferase ThiI"/>
    <property type="match status" value="1"/>
</dbReference>
<dbReference type="PROSITE" id="PS51165">
    <property type="entry name" value="THUMP"/>
    <property type="match status" value="1"/>
</dbReference>
<dbReference type="CDD" id="cd01712">
    <property type="entry name" value="PPase_ThiI"/>
    <property type="match status" value="1"/>
</dbReference>
<comment type="catalytic activity">
    <reaction evidence="9">
        <text>[ThiS sulfur-carrier protein]-C-terminal Gly-Gly-AMP + S-sulfanyl-L-cysteinyl-[cysteine desulfurase] + AH2 = [ThiS sulfur-carrier protein]-C-terminal-Gly-aminoethanethioate + L-cysteinyl-[cysteine desulfurase] + A + AMP + 2 H(+)</text>
        <dbReference type="Rhea" id="RHEA:43340"/>
        <dbReference type="Rhea" id="RHEA-COMP:12157"/>
        <dbReference type="Rhea" id="RHEA-COMP:12158"/>
        <dbReference type="Rhea" id="RHEA-COMP:12910"/>
        <dbReference type="Rhea" id="RHEA-COMP:19908"/>
        <dbReference type="ChEBI" id="CHEBI:13193"/>
        <dbReference type="ChEBI" id="CHEBI:15378"/>
        <dbReference type="ChEBI" id="CHEBI:17499"/>
        <dbReference type="ChEBI" id="CHEBI:29950"/>
        <dbReference type="ChEBI" id="CHEBI:61963"/>
        <dbReference type="ChEBI" id="CHEBI:90618"/>
        <dbReference type="ChEBI" id="CHEBI:232372"/>
        <dbReference type="ChEBI" id="CHEBI:456215"/>
    </reaction>
</comment>
<keyword evidence="5 9" id="KW-0547">Nucleotide-binding</keyword>
<dbReference type="CDD" id="cd11716">
    <property type="entry name" value="THUMP_ThiI"/>
    <property type="match status" value="1"/>
</dbReference>
<evidence type="ECO:0000256" key="6">
    <source>
        <dbReference type="ARBA" id="ARBA00022840"/>
    </source>
</evidence>
<feature type="binding site" evidence="9">
    <location>
        <position position="290"/>
    </location>
    <ligand>
        <name>ATP</name>
        <dbReference type="ChEBI" id="CHEBI:30616"/>
    </ligand>
</feature>
<name>A0ABU1U2Y9_9BACL</name>
<keyword evidence="4 9" id="KW-0808">Transferase</keyword>
<comment type="similarity">
    <text evidence="9">Belongs to the ThiI family.</text>
</comment>
<feature type="binding site" evidence="9">
    <location>
        <position position="268"/>
    </location>
    <ligand>
        <name>ATP</name>
        <dbReference type="ChEBI" id="CHEBI:30616"/>
    </ligand>
</feature>
<dbReference type="InterPro" id="IPR003720">
    <property type="entry name" value="tRNA_STrfase"/>
</dbReference>
<dbReference type="PANTHER" id="PTHR43209">
    <property type="entry name" value="TRNA SULFURTRANSFERASE"/>
    <property type="match status" value="1"/>
</dbReference>
<dbReference type="Pfam" id="PF02926">
    <property type="entry name" value="THUMP"/>
    <property type="match status" value="1"/>
</dbReference>
<evidence type="ECO:0000256" key="1">
    <source>
        <dbReference type="ARBA" id="ARBA00004496"/>
    </source>
</evidence>
<dbReference type="Pfam" id="PF02568">
    <property type="entry name" value="ThiI"/>
    <property type="match status" value="1"/>
</dbReference>
<evidence type="ECO:0000256" key="7">
    <source>
        <dbReference type="ARBA" id="ARBA00022884"/>
    </source>
</evidence>
<keyword evidence="8 9" id="KW-0784">Thiamine biosynthesis</keyword>
<evidence type="ECO:0000256" key="9">
    <source>
        <dbReference type="HAMAP-Rule" id="MF_00021"/>
    </source>
</evidence>
<keyword evidence="2 9" id="KW-0963">Cytoplasm</keyword>
<comment type="subcellular location">
    <subcellularLocation>
        <location evidence="1 9">Cytoplasm</location>
    </subcellularLocation>
</comment>
<sequence length="405" mass="45629">MLYDHLVVRYGELSLKGKNRRHFENQLHETVKRKLRRFDNLKISKLFDRLVIELNGQPHEPVVGSLQDIFGIHSISPALRTENNLDEINKTALIALKDAMENTDKRTFKVTGKRSLKTFPVNSMQLNSEVGGYLLRNTENITVDVHNPDVEVKVEVKDTGTYISCQTFKGAGGLPIGVGGKAMLMLSGGIDSPVAGYLTMKRGVRIEGVHFHSPPFTSERAKQKVVDLTQELTRFSGGKIKLHVVPFTKIQQIIKDKIPASYSMTIMRRVMLKITEKLAEKNNALAIANGENLGQVASQTMQSMYAINEVTNLPILRPVITMDKLEIMDISQKIGTYEISIRPYEDCCTIFLPSAPKTKPKREKAIRFEQNIENLEELIEEAVQGVETIILEEGRSTETTFEELF</sequence>
<gene>
    <name evidence="9" type="primary">thiI</name>
    <name evidence="12" type="ORF">J2X07_002784</name>
</gene>
<feature type="binding site" evidence="9">
    <location>
        <position position="299"/>
    </location>
    <ligand>
        <name>ATP</name>
        <dbReference type="ChEBI" id="CHEBI:30616"/>
    </ligand>
</feature>
<dbReference type="Proteomes" id="UP001258181">
    <property type="component" value="Unassembled WGS sequence"/>
</dbReference>
<keyword evidence="13" id="KW-1185">Reference proteome</keyword>
<comment type="catalytic activity">
    <reaction evidence="9">
        <text>[ThiI sulfur-carrier protein]-S-sulfanyl-L-cysteine + a uridine in tRNA + 2 reduced [2Fe-2S]-[ferredoxin] + ATP + H(+) = [ThiI sulfur-carrier protein]-L-cysteine + a 4-thiouridine in tRNA + 2 oxidized [2Fe-2S]-[ferredoxin] + AMP + diphosphate</text>
        <dbReference type="Rhea" id="RHEA:24176"/>
        <dbReference type="Rhea" id="RHEA-COMP:10000"/>
        <dbReference type="Rhea" id="RHEA-COMP:10001"/>
        <dbReference type="Rhea" id="RHEA-COMP:13337"/>
        <dbReference type="Rhea" id="RHEA-COMP:13338"/>
        <dbReference type="Rhea" id="RHEA-COMP:13339"/>
        <dbReference type="Rhea" id="RHEA-COMP:13340"/>
        <dbReference type="ChEBI" id="CHEBI:15378"/>
        <dbReference type="ChEBI" id="CHEBI:29950"/>
        <dbReference type="ChEBI" id="CHEBI:30616"/>
        <dbReference type="ChEBI" id="CHEBI:33019"/>
        <dbReference type="ChEBI" id="CHEBI:33737"/>
        <dbReference type="ChEBI" id="CHEBI:33738"/>
        <dbReference type="ChEBI" id="CHEBI:61963"/>
        <dbReference type="ChEBI" id="CHEBI:65315"/>
        <dbReference type="ChEBI" id="CHEBI:136798"/>
        <dbReference type="ChEBI" id="CHEBI:456215"/>
        <dbReference type="EC" id="2.8.1.4"/>
    </reaction>
</comment>
<protein>
    <recommendedName>
        <fullName evidence="9">Probable tRNA sulfurtransferase</fullName>
        <ecNumber evidence="9">2.8.1.4</ecNumber>
    </recommendedName>
    <alternativeName>
        <fullName evidence="9">Sulfur carrier protein ThiS sulfurtransferase</fullName>
    </alternativeName>
    <alternativeName>
        <fullName evidence="9">Thiamine biosynthesis protein ThiI</fullName>
    </alternativeName>
    <alternativeName>
        <fullName evidence="9">tRNA 4-thiouridine synthase</fullName>
    </alternativeName>
</protein>
<evidence type="ECO:0000256" key="8">
    <source>
        <dbReference type="ARBA" id="ARBA00022977"/>
    </source>
</evidence>
<evidence type="ECO:0000313" key="13">
    <source>
        <dbReference type="Proteomes" id="UP001258181"/>
    </source>
</evidence>
<dbReference type="InterPro" id="IPR050102">
    <property type="entry name" value="tRNA_sulfurtransferase_ThiI"/>
</dbReference>
<comment type="function">
    <text evidence="9">Catalyzes the ATP-dependent transfer of a sulfur to tRNA to produce 4-thiouridine in position 8 of tRNAs, which functions as a near-UV photosensor. Also catalyzes the transfer of sulfur to the sulfur carrier protein ThiS, forming ThiS-thiocarboxylate. This is a step in the synthesis of thiazole, in the thiamine biosynthesis pathway. The sulfur is donated as persulfide by IscS.</text>
</comment>
<dbReference type="EC" id="2.8.1.4" evidence="9"/>
<keyword evidence="7 9" id="KW-0694">RNA-binding</keyword>
<keyword evidence="10" id="KW-0175">Coiled coil</keyword>
<evidence type="ECO:0000256" key="5">
    <source>
        <dbReference type="ARBA" id="ARBA00022741"/>
    </source>
</evidence>
<evidence type="ECO:0000256" key="2">
    <source>
        <dbReference type="ARBA" id="ARBA00022490"/>
    </source>
</evidence>
<dbReference type="RefSeq" id="WP_310259646.1">
    <property type="nucleotide sequence ID" value="NZ_JAVDWA010000004.1"/>
</dbReference>